<evidence type="ECO:0008006" key="3">
    <source>
        <dbReference type="Google" id="ProtNLM"/>
    </source>
</evidence>
<evidence type="ECO:0000313" key="1">
    <source>
        <dbReference type="EMBL" id="MEQ2290804.1"/>
    </source>
</evidence>
<keyword evidence="2" id="KW-1185">Reference proteome</keyword>
<organism evidence="1 2">
    <name type="scientific">Ameca splendens</name>
    <dbReference type="NCBI Taxonomy" id="208324"/>
    <lineage>
        <taxon>Eukaryota</taxon>
        <taxon>Metazoa</taxon>
        <taxon>Chordata</taxon>
        <taxon>Craniata</taxon>
        <taxon>Vertebrata</taxon>
        <taxon>Euteleostomi</taxon>
        <taxon>Actinopterygii</taxon>
        <taxon>Neopterygii</taxon>
        <taxon>Teleostei</taxon>
        <taxon>Neoteleostei</taxon>
        <taxon>Acanthomorphata</taxon>
        <taxon>Ovalentaria</taxon>
        <taxon>Atherinomorphae</taxon>
        <taxon>Cyprinodontiformes</taxon>
        <taxon>Goodeidae</taxon>
        <taxon>Ameca</taxon>
    </lineage>
</organism>
<accession>A0ABV0YAI6</accession>
<evidence type="ECO:0000313" key="2">
    <source>
        <dbReference type="Proteomes" id="UP001469553"/>
    </source>
</evidence>
<name>A0ABV0YAI6_9TELE</name>
<proteinExistence type="predicted"/>
<comment type="caution">
    <text evidence="1">The sequence shown here is derived from an EMBL/GenBank/DDBJ whole genome shotgun (WGS) entry which is preliminary data.</text>
</comment>
<dbReference type="EMBL" id="JAHRIP010028542">
    <property type="protein sequence ID" value="MEQ2290804.1"/>
    <property type="molecule type" value="Genomic_DNA"/>
</dbReference>
<protein>
    <recommendedName>
        <fullName evidence="3">Secreted protein</fullName>
    </recommendedName>
</protein>
<reference evidence="1 2" key="1">
    <citation type="submission" date="2021-06" db="EMBL/GenBank/DDBJ databases">
        <authorList>
            <person name="Palmer J.M."/>
        </authorList>
    </citation>
    <scope>NUCLEOTIDE SEQUENCE [LARGE SCALE GENOMIC DNA]</scope>
    <source>
        <strain evidence="1 2">AS_MEX2019</strain>
        <tissue evidence="1">Muscle</tissue>
    </source>
</reference>
<dbReference type="Proteomes" id="UP001469553">
    <property type="component" value="Unassembled WGS sequence"/>
</dbReference>
<gene>
    <name evidence="1" type="ORF">AMECASPLE_006704</name>
</gene>
<sequence>MMDATVYLLKCGCPLCPAALIVRPWLTTWSTKVARISSSSLSSSSSYSHSSSSTYVSNVSLHCTKNSHLRPFSAQAPIANCKTVCQALAHEMSHVQSWAVALRILNNSENRTFSL</sequence>